<proteinExistence type="predicted"/>
<dbReference type="InterPro" id="IPR036259">
    <property type="entry name" value="MFS_trans_sf"/>
</dbReference>
<evidence type="ECO:0000313" key="4">
    <source>
        <dbReference type="Proteomes" id="UP001596274"/>
    </source>
</evidence>
<organism evidence="3 4">
    <name type="scientific">Halorubrum pallidum</name>
    <dbReference type="NCBI Taxonomy" id="1526114"/>
    <lineage>
        <taxon>Archaea</taxon>
        <taxon>Methanobacteriati</taxon>
        <taxon>Methanobacteriota</taxon>
        <taxon>Stenosarchaea group</taxon>
        <taxon>Halobacteria</taxon>
        <taxon>Halobacteriales</taxon>
        <taxon>Haloferacaceae</taxon>
        <taxon>Halorubrum</taxon>
    </lineage>
</organism>
<comment type="caution">
    <text evidence="3">The sequence shown here is derived from an EMBL/GenBank/DDBJ whole genome shotgun (WGS) entry which is preliminary data.</text>
</comment>
<dbReference type="PROSITE" id="PS50850">
    <property type="entry name" value="MFS"/>
    <property type="match status" value="1"/>
</dbReference>
<name>A0ABD5T106_9EURY</name>
<keyword evidence="1" id="KW-0472">Membrane</keyword>
<dbReference type="SUPFAM" id="SSF103473">
    <property type="entry name" value="MFS general substrate transporter"/>
    <property type="match status" value="1"/>
</dbReference>
<evidence type="ECO:0000256" key="1">
    <source>
        <dbReference type="SAM" id="Phobius"/>
    </source>
</evidence>
<dbReference type="InterPro" id="IPR020846">
    <property type="entry name" value="MFS_dom"/>
</dbReference>
<evidence type="ECO:0000259" key="2">
    <source>
        <dbReference type="PROSITE" id="PS50850"/>
    </source>
</evidence>
<accession>A0ABD5T106</accession>
<dbReference type="Pfam" id="PF07690">
    <property type="entry name" value="MFS_1"/>
    <property type="match status" value="1"/>
</dbReference>
<dbReference type="Proteomes" id="UP001596274">
    <property type="component" value="Unassembled WGS sequence"/>
</dbReference>
<keyword evidence="1" id="KW-0812">Transmembrane</keyword>
<keyword evidence="1" id="KW-1133">Transmembrane helix</keyword>
<feature type="domain" description="Major facilitator superfamily (MFS) profile" evidence="2">
    <location>
        <begin position="1"/>
        <end position="102"/>
    </location>
</feature>
<keyword evidence="4" id="KW-1185">Reference proteome</keyword>
<feature type="transmembrane region" description="Helical" evidence="1">
    <location>
        <begin position="74"/>
        <end position="92"/>
    </location>
</feature>
<dbReference type="EMBL" id="JBHSWT010000181">
    <property type="protein sequence ID" value="MFC6770888.1"/>
    <property type="molecule type" value="Genomic_DNA"/>
</dbReference>
<feature type="non-terminal residue" evidence="3">
    <location>
        <position position="102"/>
    </location>
</feature>
<dbReference type="AlphaFoldDB" id="A0ABD5T106"/>
<sequence>MNENDRALVQFTALAHGLFHTYELSIPLFVGLWMAEFGVSAAVIGAVVSVGYGVIGVGAPVSGVLSDRLDARRLISAAVVGMGVGFGVVALARGPITLGAAV</sequence>
<gene>
    <name evidence="3" type="ORF">ACFQDD_05045</name>
</gene>
<dbReference type="Gene3D" id="1.20.1250.20">
    <property type="entry name" value="MFS general substrate transporter like domains"/>
    <property type="match status" value="1"/>
</dbReference>
<dbReference type="InterPro" id="IPR011701">
    <property type="entry name" value="MFS"/>
</dbReference>
<feature type="transmembrane region" description="Helical" evidence="1">
    <location>
        <begin position="37"/>
        <end position="62"/>
    </location>
</feature>
<protein>
    <submittedName>
        <fullName evidence="3">MFS transporter</fullName>
    </submittedName>
</protein>
<reference evidence="3 4" key="1">
    <citation type="journal article" date="2019" name="Int. J. Syst. Evol. Microbiol.">
        <title>The Global Catalogue of Microorganisms (GCM) 10K type strain sequencing project: providing services to taxonomists for standard genome sequencing and annotation.</title>
        <authorList>
            <consortium name="The Broad Institute Genomics Platform"/>
            <consortium name="The Broad Institute Genome Sequencing Center for Infectious Disease"/>
            <person name="Wu L."/>
            <person name="Ma J."/>
        </authorList>
    </citation>
    <scope>NUCLEOTIDE SEQUENCE [LARGE SCALE GENOMIC DNA]</scope>
    <source>
        <strain evidence="3 4">PJ61</strain>
    </source>
</reference>
<evidence type="ECO:0000313" key="3">
    <source>
        <dbReference type="EMBL" id="MFC6770888.1"/>
    </source>
</evidence>